<evidence type="ECO:0000256" key="4">
    <source>
        <dbReference type="ARBA" id="ARBA00022801"/>
    </source>
</evidence>
<dbReference type="Proteomes" id="UP001228049">
    <property type="component" value="Unassembled WGS sequence"/>
</dbReference>
<keyword evidence="2" id="KW-0964">Secreted</keyword>
<gene>
    <name evidence="10" type="ORF">KUDE01_030273</name>
</gene>
<dbReference type="SMART" id="SM00020">
    <property type="entry name" value="Tryp_SPc"/>
    <property type="match status" value="1"/>
</dbReference>
<sequence length="231" mass="25448">MAGMMTGLLLLLLAGVTVGRVVDLQKRIYGGQTCAATERLYHVRLRSNDGKNNQLCGGSLINDQWILTAGHCVPEVGTISVTAFLRVHQDGQTKPVDININDIVRYKEILVPHDIALLKLPKPATGYEVVDLPQCGTRPVEVQIAGYAATGRPTDVNGLSTTLQCAKTDVVKCPAVHCPSEYHYDPKKMFCYQRANVDTRPAMTCLHNDQDYSKDHEHLICYKETGVDITV</sequence>
<evidence type="ECO:0000256" key="7">
    <source>
        <dbReference type="ARBA" id="ARBA00038868"/>
    </source>
</evidence>
<feature type="domain" description="Peptidase S1" evidence="9">
    <location>
        <begin position="28"/>
        <end position="231"/>
    </location>
</feature>
<evidence type="ECO:0000313" key="11">
    <source>
        <dbReference type="Proteomes" id="UP001228049"/>
    </source>
</evidence>
<dbReference type="GO" id="GO:0006508">
    <property type="term" value="P:proteolysis"/>
    <property type="evidence" value="ECO:0007669"/>
    <property type="project" value="UniProtKB-KW"/>
</dbReference>
<dbReference type="PROSITE" id="PS00134">
    <property type="entry name" value="TRYPSIN_HIS"/>
    <property type="match status" value="1"/>
</dbReference>
<dbReference type="InterPro" id="IPR043504">
    <property type="entry name" value="Peptidase_S1_PA_chymotrypsin"/>
</dbReference>
<keyword evidence="4" id="KW-0378">Hydrolase</keyword>
<dbReference type="InterPro" id="IPR009003">
    <property type="entry name" value="Peptidase_S1_PA"/>
</dbReference>
<dbReference type="InterPro" id="IPR001314">
    <property type="entry name" value="Peptidase_S1A"/>
</dbReference>
<evidence type="ECO:0000256" key="8">
    <source>
        <dbReference type="SAM" id="SignalP"/>
    </source>
</evidence>
<evidence type="ECO:0000259" key="9">
    <source>
        <dbReference type="PROSITE" id="PS50240"/>
    </source>
</evidence>
<feature type="chain" id="PRO_5042215683" description="trypsin" evidence="8">
    <location>
        <begin position="20"/>
        <end position="231"/>
    </location>
</feature>
<keyword evidence="8" id="KW-0732">Signal</keyword>
<name>A0AAD9BPF4_DISEL</name>
<evidence type="ECO:0000256" key="1">
    <source>
        <dbReference type="ARBA" id="ARBA00004613"/>
    </source>
</evidence>
<dbReference type="InterPro" id="IPR050127">
    <property type="entry name" value="Serine_Proteases_S1"/>
</dbReference>
<dbReference type="AlphaFoldDB" id="A0AAD9BPF4"/>
<dbReference type="SUPFAM" id="SSF50494">
    <property type="entry name" value="Trypsin-like serine proteases"/>
    <property type="match status" value="1"/>
</dbReference>
<evidence type="ECO:0000256" key="2">
    <source>
        <dbReference type="ARBA" id="ARBA00022525"/>
    </source>
</evidence>
<evidence type="ECO:0000313" key="10">
    <source>
        <dbReference type="EMBL" id="KAK1886558.1"/>
    </source>
</evidence>
<dbReference type="Gene3D" id="2.40.10.10">
    <property type="entry name" value="Trypsin-like serine proteases"/>
    <property type="match status" value="1"/>
</dbReference>
<dbReference type="GO" id="GO:0004252">
    <property type="term" value="F:serine-type endopeptidase activity"/>
    <property type="evidence" value="ECO:0007669"/>
    <property type="project" value="UniProtKB-EC"/>
</dbReference>
<dbReference type="PANTHER" id="PTHR24264">
    <property type="entry name" value="TRYPSIN-RELATED"/>
    <property type="match status" value="1"/>
</dbReference>
<dbReference type="EMBL" id="JASDAP010000020">
    <property type="protein sequence ID" value="KAK1886558.1"/>
    <property type="molecule type" value="Genomic_DNA"/>
</dbReference>
<proteinExistence type="predicted"/>
<dbReference type="Pfam" id="PF00089">
    <property type="entry name" value="Trypsin"/>
    <property type="match status" value="1"/>
</dbReference>
<feature type="signal peptide" evidence="8">
    <location>
        <begin position="1"/>
        <end position="19"/>
    </location>
</feature>
<evidence type="ECO:0000256" key="5">
    <source>
        <dbReference type="ARBA" id="ARBA00022825"/>
    </source>
</evidence>
<protein>
    <recommendedName>
        <fullName evidence="7">trypsin</fullName>
        <ecNumber evidence="7">3.4.21.4</ecNumber>
    </recommendedName>
</protein>
<dbReference type="EC" id="3.4.21.4" evidence="7"/>
<keyword evidence="11" id="KW-1185">Reference proteome</keyword>
<evidence type="ECO:0000256" key="3">
    <source>
        <dbReference type="ARBA" id="ARBA00022670"/>
    </source>
</evidence>
<dbReference type="GO" id="GO:0005615">
    <property type="term" value="C:extracellular space"/>
    <property type="evidence" value="ECO:0007669"/>
    <property type="project" value="TreeGrafter"/>
</dbReference>
<accession>A0AAD9BPF4</accession>
<dbReference type="PROSITE" id="PS50240">
    <property type="entry name" value="TRYPSIN_DOM"/>
    <property type="match status" value="1"/>
</dbReference>
<keyword evidence="5" id="KW-0720">Serine protease</keyword>
<comment type="catalytic activity">
    <reaction evidence="6">
        <text>Preferential cleavage: Arg-|-Xaa, Lys-|-Xaa.</text>
        <dbReference type="EC" id="3.4.21.4"/>
    </reaction>
</comment>
<comment type="caution">
    <text evidence="10">The sequence shown here is derived from an EMBL/GenBank/DDBJ whole genome shotgun (WGS) entry which is preliminary data.</text>
</comment>
<organism evidence="10 11">
    <name type="scientific">Dissostichus eleginoides</name>
    <name type="common">Patagonian toothfish</name>
    <name type="synonym">Dissostichus amissus</name>
    <dbReference type="NCBI Taxonomy" id="100907"/>
    <lineage>
        <taxon>Eukaryota</taxon>
        <taxon>Metazoa</taxon>
        <taxon>Chordata</taxon>
        <taxon>Craniata</taxon>
        <taxon>Vertebrata</taxon>
        <taxon>Euteleostomi</taxon>
        <taxon>Actinopterygii</taxon>
        <taxon>Neopterygii</taxon>
        <taxon>Teleostei</taxon>
        <taxon>Neoteleostei</taxon>
        <taxon>Acanthomorphata</taxon>
        <taxon>Eupercaria</taxon>
        <taxon>Perciformes</taxon>
        <taxon>Notothenioidei</taxon>
        <taxon>Nototheniidae</taxon>
        <taxon>Dissostichus</taxon>
    </lineage>
</organism>
<evidence type="ECO:0000256" key="6">
    <source>
        <dbReference type="ARBA" id="ARBA00036320"/>
    </source>
</evidence>
<dbReference type="PRINTS" id="PR00722">
    <property type="entry name" value="CHYMOTRYPSIN"/>
</dbReference>
<dbReference type="InterPro" id="IPR001254">
    <property type="entry name" value="Trypsin_dom"/>
</dbReference>
<comment type="subcellular location">
    <subcellularLocation>
        <location evidence="1">Secreted</location>
    </subcellularLocation>
</comment>
<reference evidence="10" key="1">
    <citation type="submission" date="2023-04" db="EMBL/GenBank/DDBJ databases">
        <title>Chromosome-level genome of Chaenocephalus aceratus.</title>
        <authorList>
            <person name="Park H."/>
        </authorList>
    </citation>
    <scope>NUCLEOTIDE SEQUENCE</scope>
    <source>
        <strain evidence="10">DE</strain>
        <tissue evidence="10">Muscle</tissue>
    </source>
</reference>
<keyword evidence="3" id="KW-0645">Protease</keyword>
<dbReference type="PANTHER" id="PTHR24264:SF65">
    <property type="entry name" value="SRCR DOMAIN-CONTAINING PROTEIN"/>
    <property type="match status" value="1"/>
</dbReference>
<dbReference type="InterPro" id="IPR018114">
    <property type="entry name" value="TRYPSIN_HIS"/>
</dbReference>